<keyword evidence="1" id="KW-0472">Membrane</keyword>
<name>A0A1G7M0G7_9BRAD</name>
<reference evidence="2 3" key="1">
    <citation type="submission" date="2016-10" db="EMBL/GenBank/DDBJ databases">
        <authorList>
            <person name="de Groot N.N."/>
        </authorList>
    </citation>
    <scope>NUCLEOTIDE SEQUENCE [LARGE SCALE GENOMIC DNA]</scope>
    <source>
        <strain evidence="2 3">R5</strain>
    </source>
</reference>
<evidence type="ECO:0000313" key="3">
    <source>
        <dbReference type="Proteomes" id="UP000199245"/>
    </source>
</evidence>
<dbReference type="RefSeq" id="WP_016842788.1">
    <property type="nucleotide sequence ID" value="NZ_CP121669.1"/>
</dbReference>
<proteinExistence type="predicted"/>
<dbReference type="EMBL" id="FMZW01000060">
    <property type="protein sequence ID" value="SDF55136.1"/>
    <property type="molecule type" value="Genomic_DNA"/>
</dbReference>
<evidence type="ECO:0000313" key="2">
    <source>
        <dbReference type="EMBL" id="SDF55136.1"/>
    </source>
</evidence>
<evidence type="ECO:0000256" key="1">
    <source>
        <dbReference type="SAM" id="Phobius"/>
    </source>
</evidence>
<keyword evidence="1" id="KW-1133">Transmembrane helix</keyword>
<accession>A0A1G7M0G7</accession>
<gene>
    <name evidence="2" type="ORF">SAMN05216337_106057</name>
</gene>
<organism evidence="2 3">
    <name type="scientific">Bradyrhizobium brasilense</name>
    <dbReference type="NCBI Taxonomy" id="1419277"/>
    <lineage>
        <taxon>Bacteria</taxon>
        <taxon>Pseudomonadati</taxon>
        <taxon>Pseudomonadota</taxon>
        <taxon>Alphaproteobacteria</taxon>
        <taxon>Hyphomicrobiales</taxon>
        <taxon>Nitrobacteraceae</taxon>
        <taxon>Bradyrhizobium</taxon>
    </lineage>
</organism>
<protein>
    <submittedName>
        <fullName evidence="2">Uncharacterized protein</fullName>
    </submittedName>
</protein>
<dbReference type="Pfam" id="PF19455">
    <property type="entry name" value="DUF5993"/>
    <property type="match status" value="1"/>
</dbReference>
<keyword evidence="1" id="KW-0812">Transmembrane</keyword>
<dbReference type="AlphaFoldDB" id="A0A1G7M0G7"/>
<sequence length="52" mass="5667">MEFTALFLAITIAMLVAWRGPRPVAIGLFAVILIACVATLLHHATDRLTLSF</sequence>
<dbReference type="Proteomes" id="UP000199245">
    <property type="component" value="Unassembled WGS sequence"/>
</dbReference>
<feature type="transmembrane region" description="Helical" evidence="1">
    <location>
        <begin position="27"/>
        <end position="45"/>
    </location>
</feature>
<dbReference type="InterPro" id="IPR046035">
    <property type="entry name" value="DUF5993"/>
</dbReference>